<dbReference type="EMBL" id="MN740523">
    <property type="protein sequence ID" value="QHU31102.1"/>
    <property type="molecule type" value="Genomic_DNA"/>
</dbReference>
<proteinExistence type="predicted"/>
<sequence>MPNTNDAVNFKELDLPIPENLYVYNTNEQSLVFNYLKQMSAVDKQAYLIAIDHLGSSFNIIKSNGYQEWLNKK</sequence>
<reference evidence="1" key="1">
    <citation type="journal article" date="2020" name="Nature">
        <title>Giant virus diversity and host interactions through global metagenomics.</title>
        <authorList>
            <person name="Schulz F."/>
            <person name="Roux S."/>
            <person name="Paez-Espino D."/>
            <person name="Jungbluth S."/>
            <person name="Walsh D.A."/>
            <person name="Denef V.J."/>
            <person name="McMahon K.D."/>
            <person name="Konstantinidis K.T."/>
            <person name="Eloe-Fadrosh E.A."/>
            <person name="Kyrpides N.C."/>
            <person name="Woyke T."/>
        </authorList>
    </citation>
    <scope>NUCLEOTIDE SEQUENCE</scope>
    <source>
        <strain evidence="1">GVMAG-M-3300027892-73</strain>
    </source>
</reference>
<name>A0A6C0LP95_9ZZZZ</name>
<organism evidence="1">
    <name type="scientific">viral metagenome</name>
    <dbReference type="NCBI Taxonomy" id="1070528"/>
    <lineage>
        <taxon>unclassified sequences</taxon>
        <taxon>metagenomes</taxon>
        <taxon>organismal metagenomes</taxon>
    </lineage>
</organism>
<evidence type="ECO:0000313" key="1">
    <source>
        <dbReference type="EMBL" id="QHU31102.1"/>
    </source>
</evidence>
<dbReference type="AlphaFoldDB" id="A0A6C0LP95"/>
<protein>
    <submittedName>
        <fullName evidence="1">Uncharacterized protein</fullName>
    </submittedName>
</protein>
<accession>A0A6C0LP95</accession>